<dbReference type="KEGG" id="fax:FUAX_49070"/>
<dbReference type="InterPro" id="IPR005268">
    <property type="entry name" value="CHP00725"/>
</dbReference>
<dbReference type="InterPro" id="IPR041164">
    <property type="entry name" value="LDcluster4"/>
</dbReference>
<dbReference type="SUPFAM" id="SSF102405">
    <property type="entry name" value="MCP/YpsA-like"/>
    <property type="match status" value="1"/>
</dbReference>
<proteinExistence type="predicted"/>
<keyword evidence="1" id="KW-0614">Plasmid</keyword>
<sequence length="176" mass="18869">MALIPTNMNEKRKTQITVIGDSKPELETERIALEVGEMIGKLGAIAITGGRGGVMKAVAKGIDKAGGICVGILPTNEFSESNAYNHIVIPTDIGHARNSITVMAGDLVIAIGGGAGTLSEISFAWIYGKTVFAYEGSEGWSKALANQRLDEKRRDQIIGFKSVSELEKKIKPLIRR</sequence>
<evidence type="ECO:0000313" key="2">
    <source>
        <dbReference type="Proteomes" id="UP001348817"/>
    </source>
</evidence>
<keyword evidence="2" id="KW-1185">Reference proteome</keyword>
<dbReference type="InterPro" id="IPR052341">
    <property type="entry name" value="LOG_family_nucleotidases"/>
</dbReference>
<evidence type="ECO:0000313" key="1">
    <source>
        <dbReference type="EMBL" id="BDD12475.1"/>
    </source>
</evidence>
<name>A0AAU9DMQ7_9BACT</name>
<dbReference type="PANTHER" id="PTHR43393">
    <property type="entry name" value="CYTOKININ RIBOSIDE 5'-MONOPHOSPHATE PHOSPHORIBOHYDROLASE"/>
    <property type="match status" value="1"/>
</dbReference>
<geneLocation type="plasmid" evidence="1 2">
    <name>pFA4</name>
</geneLocation>
<dbReference type="Gene3D" id="3.40.50.450">
    <property type="match status" value="1"/>
</dbReference>
<dbReference type="PANTHER" id="PTHR43393:SF3">
    <property type="entry name" value="LYSINE DECARBOXYLASE-LIKE PROTEIN"/>
    <property type="match status" value="1"/>
</dbReference>
<dbReference type="AlphaFoldDB" id="A0AAU9DMQ7"/>
<gene>
    <name evidence="1" type="ORF">FUAX_49070</name>
</gene>
<dbReference type="EMBL" id="AP025318">
    <property type="protein sequence ID" value="BDD12475.1"/>
    <property type="molecule type" value="Genomic_DNA"/>
</dbReference>
<organism evidence="1 2">
    <name type="scientific">Fulvitalea axinellae</name>
    <dbReference type="NCBI Taxonomy" id="1182444"/>
    <lineage>
        <taxon>Bacteria</taxon>
        <taxon>Pseudomonadati</taxon>
        <taxon>Bacteroidota</taxon>
        <taxon>Cytophagia</taxon>
        <taxon>Cytophagales</taxon>
        <taxon>Persicobacteraceae</taxon>
        <taxon>Fulvitalea</taxon>
    </lineage>
</organism>
<accession>A0AAU9DMQ7</accession>
<dbReference type="GO" id="GO:0005829">
    <property type="term" value="C:cytosol"/>
    <property type="evidence" value="ECO:0007669"/>
    <property type="project" value="TreeGrafter"/>
</dbReference>
<protein>
    <submittedName>
        <fullName evidence="1">TIGR00725 family protein</fullName>
    </submittedName>
</protein>
<dbReference type="Proteomes" id="UP001348817">
    <property type="component" value="Plasmid pFA4"/>
</dbReference>
<dbReference type="NCBIfam" id="TIGR00725">
    <property type="entry name" value="TIGR00725 family protein"/>
    <property type="match status" value="1"/>
</dbReference>
<dbReference type="Pfam" id="PF18306">
    <property type="entry name" value="LDcluster4"/>
    <property type="match status" value="1"/>
</dbReference>
<reference evidence="1 2" key="1">
    <citation type="submission" date="2021-12" db="EMBL/GenBank/DDBJ databases">
        <title>Genome sequencing of bacteria with rrn-lacking chromosome and rrn-plasmid.</title>
        <authorList>
            <person name="Anda M."/>
            <person name="Iwasaki W."/>
        </authorList>
    </citation>
    <scope>NUCLEOTIDE SEQUENCE [LARGE SCALE GENOMIC DNA]</scope>
    <source>
        <strain evidence="1 2">DSM 100852</strain>
        <plasmid evidence="1 2">pFA4</plasmid>
    </source>
</reference>